<sequence length="83" mass="9003">MSQTSDASQIKNTSAEIVKTRSKSKEEASTVVLDVKPIATVPPTDSKKKSNKSKTSKKKEKPNKEKTITPDVAQDVEASKDLS</sequence>
<proteinExistence type="predicted"/>
<dbReference type="EMBL" id="LXQA010253798">
    <property type="protein sequence ID" value="MCI38260.1"/>
    <property type="molecule type" value="Genomic_DNA"/>
</dbReference>
<feature type="non-terminal residue" evidence="2">
    <location>
        <position position="83"/>
    </location>
</feature>
<comment type="caution">
    <text evidence="2">The sequence shown here is derived from an EMBL/GenBank/DDBJ whole genome shotgun (WGS) entry which is preliminary data.</text>
</comment>
<feature type="compositionally biased region" description="Polar residues" evidence="1">
    <location>
        <begin position="1"/>
        <end position="15"/>
    </location>
</feature>
<organism evidence="2 3">
    <name type="scientific">Trifolium medium</name>
    <dbReference type="NCBI Taxonomy" id="97028"/>
    <lineage>
        <taxon>Eukaryota</taxon>
        <taxon>Viridiplantae</taxon>
        <taxon>Streptophyta</taxon>
        <taxon>Embryophyta</taxon>
        <taxon>Tracheophyta</taxon>
        <taxon>Spermatophyta</taxon>
        <taxon>Magnoliopsida</taxon>
        <taxon>eudicotyledons</taxon>
        <taxon>Gunneridae</taxon>
        <taxon>Pentapetalae</taxon>
        <taxon>rosids</taxon>
        <taxon>fabids</taxon>
        <taxon>Fabales</taxon>
        <taxon>Fabaceae</taxon>
        <taxon>Papilionoideae</taxon>
        <taxon>50 kb inversion clade</taxon>
        <taxon>NPAAA clade</taxon>
        <taxon>Hologalegina</taxon>
        <taxon>IRL clade</taxon>
        <taxon>Trifolieae</taxon>
        <taxon>Trifolium</taxon>
    </lineage>
</organism>
<name>A0A392RR47_9FABA</name>
<feature type="compositionally biased region" description="Basic residues" evidence="1">
    <location>
        <begin position="49"/>
        <end position="61"/>
    </location>
</feature>
<keyword evidence="3" id="KW-1185">Reference proteome</keyword>
<evidence type="ECO:0000313" key="2">
    <source>
        <dbReference type="EMBL" id="MCI38260.1"/>
    </source>
</evidence>
<dbReference type="AlphaFoldDB" id="A0A392RR47"/>
<accession>A0A392RR47</accession>
<dbReference type="Proteomes" id="UP000265520">
    <property type="component" value="Unassembled WGS sequence"/>
</dbReference>
<evidence type="ECO:0000256" key="1">
    <source>
        <dbReference type="SAM" id="MobiDB-lite"/>
    </source>
</evidence>
<protein>
    <submittedName>
        <fullName evidence="2">Uncharacterized protein</fullName>
    </submittedName>
</protein>
<reference evidence="2 3" key="1">
    <citation type="journal article" date="2018" name="Front. Plant Sci.">
        <title>Red Clover (Trifolium pratense) and Zigzag Clover (T. medium) - A Picture of Genomic Similarities and Differences.</title>
        <authorList>
            <person name="Dluhosova J."/>
            <person name="Istvanek J."/>
            <person name="Nedelnik J."/>
            <person name="Repkova J."/>
        </authorList>
    </citation>
    <scope>NUCLEOTIDE SEQUENCE [LARGE SCALE GENOMIC DNA]</scope>
    <source>
        <strain evidence="3">cv. 10/8</strain>
        <tissue evidence="2">Leaf</tissue>
    </source>
</reference>
<evidence type="ECO:0000313" key="3">
    <source>
        <dbReference type="Proteomes" id="UP000265520"/>
    </source>
</evidence>
<feature type="region of interest" description="Disordered" evidence="1">
    <location>
        <begin position="1"/>
        <end position="83"/>
    </location>
</feature>